<evidence type="ECO:0000259" key="8">
    <source>
        <dbReference type="Pfam" id="PF12704"/>
    </source>
</evidence>
<dbReference type="EMBL" id="JBHUPA010000003">
    <property type="protein sequence ID" value="MFD2961860.1"/>
    <property type="molecule type" value="Genomic_DNA"/>
</dbReference>
<feature type="transmembrane region" description="Helical" evidence="6">
    <location>
        <begin position="755"/>
        <end position="775"/>
    </location>
</feature>
<evidence type="ECO:0000256" key="1">
    <source>
        <dbReference type="ARBA" id="ARBA00004651"/>
    </source>
</evidence>
<comment type="caution">
    <text evidence="9">The sequence shown here is derived from an EMBL/GenBank/DDBJ whole genome shotgun (WGS) entry which is preliminary data.</text>
</comment>
<accession>A0ABW6AXA9</accession>
<evidence type="ECO:0000313" key="10">
    <source>
        <dbReference type="Proteomes" id="UP001597560"/>
    </source>
</evidence>
<keyword evidence="5 6" id="KW-0472">Membrane</keyword>
<feature type="domain" description="MacB-like periplasmic core" evidence="8">
    <location>
        <begin position="21"/>
        <end position="245"/>
    </location>
</feature>
<gene>
    <name evidence="9" type="ORF">ACFS6J_08690</name>
</gene>
<keyword evidence="3 6" id="KW-0812">Transmembrane</keyword>
<feature type="transmembrane region" description="Helical" evidence="6">
    <location>
        <begin position="377"/>
        <end position="402"/>
    </location>
</feature>
<evidence type="ECO:0000259" key="7">
    <source>
        <dbReference type="Pfam" id="PF02687"/>
    </source>
</evidence>
<protein>
    <submittedName>
        <fullName evidence="9">ABC transporter permease</fullName>
    </submittedName>
</protein>
<feature type="domain" description="ABC3 transporter permease C-terminal" evidence="7">
    <location>
        <begin position="672"/>
        <end position="785"/>
    </location>
</feature>
<evidence type="ECO:0000256" key="4">
    <source>
        <dbReference type="ARBA" id="ARBA00022989"/>
    </source>
</evidence>
<keyword evidence="4 6" id="KW-1133">Transmembrane helix</keyword>
<dbReference type="InterPro" id="IPR050250">
    <property type="entry name" value="Macrolide_Exporter_MacB"/>
</dbReference>
<sequence>MMLKNYIKIAWRNLASNKFYSLINIGGLAIGLATAILLLIWVQDEKSYDRFHQDYQSIYRLNSTFDVNGKKSSWEGVPAPLAVFARNIPEVKHLVRIATDVDQILSTSDRSKIMDGHTTAFVDSTFFSVFSFHLLAGDTMKPFPEIQSAIITESTAKKFFGSTDVLGKPLRFRGELFTVSGILADFPVNSSIRFDALFPMEFKATKFTQDGGNGDWKTIETDLGNFNYITFVKLRNGAHAEKVAAMFSSSYSKARNGEVEVDFKLQSLAKIHLVSIAGNDSAAKMVDIFRLVAILILLIAAVNYINLATARVLNRLKEISVRKVIGAEKRQLFWQFIFETLPLFLIVILTATLLLFLLKSFYYNISGKPLSFTLNNYQLWLTLILASSGTFIASTIYPALLLSSLNPIKSLKGALSKKFNKAFLRKSLVTFQFTTSIILIVATLVIGKQIQYIQRQDLGYDKSYVFTVPLTWGIVEHIDAIKNDIKQEASILNVALSGIYDLSEMNDATSDIEWQGKAVDNKMMIGQSVIDNQFIPTMGIKLLEGRNFTGTPTDSNLYILNESAVKEMGLKPPYTGQSIVYHGKKGYIQGIVKDFHFKSLKEKISPLILTRQFAGNILYVRTNARNASQAIAKVKALYQKYGEGSPFSYRFLDKQFEAKYNTDIRASMLFKAFASIAIFISCLGLLGLSTHTAQARIKEIGVRKVLGASVPSILRLLSKEPILLVILGCVIASPIAWWAMSRWLANFAYRIEIQWWYFPLAGIGVIFIALLTVSFQAIKAARANPVDSLRNE</sequence>
<name>A0ABW6AXA9_9SPHI</name>
<dbReference type="PANTHER" id="PTHR30572:SF18">
    <property type="entry name" value="ABC-TYPE MACROLIDE FAMILY EXPORT SYSTEM PERMEASE COMPONENT 2"/>
    <property type="match status" value="1"/>
</dbReference>
<evidence type="ECO:0000313" key="9">
    <source>
        <dbReference type="EMBL" id="MFD2961860.1"/>
    </source>
</evidence>
<dbReference type="InterPro" id="IPR003838">
    <property type="entry name" value="ABC3_permease_C"/>
</dbReference>
<feature type="transmembrane region" description="Helical" evidence="6">
    <location>
        <begin position="333"/>
        <end position="357"/>
    </location>
</feature>
<evidence type="ECO:0000256" key="6">
    <source>
        <dbReference type="SAM" id="Phobius"/>
    </source>
</evidence>
<dbReference type="Proteomes" id="UP001597560">
    <property type="component" value="Unassembled WGS sequence"/>
</dbReference>
<keyword evidence="10" id="KW-1185">Reference proteome</keyword>
<comment type="subcellular location">
    <subcellularLocation>
        <location evidence="1">Cell membrane</location>
        <topology evidence="1">Multi-pass membrane protein</topology>
    </subcellularLocation>
</comment>
<dbReference type="Pfam" id="PF12704">
    <property type="entry name" value="MacB_PCD"/>
    <property type="match status" value="1"/>
</dbReference>
<dbReference type="InterPro" id="IPR025857">
    <property type="entry name" value="MacB_PCD"/>
</dbReference>
<dbReference type="PANTHER" id="PTHR30572">
    <property type="entry name" value="MEMBRANE COMPONENT OF TRANSPORTER-RELATED"/>
    <property type="match status" value="1"/>
</dbReference>
<evidence type="ECO:0000256" key="5">
    <source>
        <dbReference type="ARBA" id="ARBA00023136"/>
    </source>
</evidence>
<evidence type="ECO:0000256" key="3">
    <source>
        <dbReference type="ARBA" id="ARBA00022692"/>
    </source>
</evidence>
<feature type="transmembrane region" description="Helical" evidence="6">
    <location>
        <begin position="21"/>
        <end position="42"/>
    </location>
</feature>
<feature type="transmembrane region" description="Helical" evidence="6">
    <location>
        <begin position="288"/>
        <end position="313"/>
    </location>
</feature>
<dbReference type="RefSeq" id="WP_377610154.1">
    <property type="nucleotide sequence ID" value="NZ_JBHUPA010000003.1"/>
</dbReference>
<proteinExistence type="predicted"/>
<feature type="transmembrane region" description="Helical" evidence="6">
    <location>
        <begin position="722"/>
        <end position="740"/>
    </location>
</feature>
<feature type="transmembrane region" description="Helical" evidence="6">
    <location>
        <begin position="423"/>
        <end position="446"/>
    </location>
</feature>
<feature type="transmembrane region" description="Helical" evidence="6">
    <location>
        <begin position="668"/>
        <end position="688"/>
    </location>
</feature>
<dbReference type="Pfam" id="PF02687">
    <property type="entry name" value="FtsX"/>
    <property type="match status" value="2"/>
</dbReference>
<organism evidence="9 10">
    <name type="scientific">Olivibacter jilunii</name>
    <dbReference type="NCBI Taxonomy" id="985016"/>
    <lineage>
        <taxon>Bacteria</taxon>
        <taxon>Pseudomonadati</taxon>
        <taxon>Bacteroidota</taxon>
        <taxon>Sphingobacteriia</taxon>
        <taxon>Sphingobacteriales</taxon>
        <taxon>Sphingobacteriaceae</taxon>
        <taxon>Olivibacter</taxon>
    </lineage>
</organism>
<reference evidence="10" key="1">
    <citation type="journal article" date="2019" name="Int. J. Syst. Evol. Microbiol.">
        <title>The Global Catalogue of Microorganisms (GCM) 10K type strain sequencing project: providing services to taxonomists for standard genome sequencing and annotation.</title>
        <authorList>
            <consortium name="The Broad Institute Genomics Platform"/>
            <consortium name="The Broad Institute Genome Sequencing Center for Infectious Disease"/>
            <person name="Wu L."/>
            <person name="Ma J."/>
        </authorList>
    </citation>
    <scope>NUCLEOTIDE SEQUENCE [LARGE SCALE GENOMIC DNA]</scope>
    <source>
        <strain evidence="10">KCTC 23098</strain>
    </source>
</reference>
<feature type="domain" description="ABC3 transporter permease C-terminal" evidence="7">
    <location>
        <begin position="291"/>
        <end position="407"/>
    </location>
</feature>
<keyword evidence="2" id="KW-1003">Cell membrane</keyword>
<evidence type="ECO:0000256" key="2">
    <source>
        <dbReference type="ARBA" id="ARBA00022475"/>
    </source>
</evidence>